<proteinExistence type="predicted"/>
<evidence type="ECO:0000259" key="1">
    <source>
        <dbReference type="Pfam" id="PF12937"/>
    </source>
</evidence>
<dbReference type="Pfam" id="PF13516">
    <property type="entry name" value="LRR_6"/>
    <property type="match status" value="1"/>
</dbReference>
<dbReference type="InterPro" id="IPR001611">
    <property type="entry name" value="Leu-rich_rpt"/>
</dbReference>
<dbReference type="SMART" id="SM00367">
    <property type="entry name" value="LRR_CC"/>
    <property type="match status" value="4"/>
</dbReference>
<accession>A0A9P6N752</accession>
<dbReference type="InterPro" id="IPR050648">
    <property type="entry name" value="F-box_LRR-repeat"/>
</dbReference>
<organism evidence="2 3">
    <name type="scientific">Entomortierella chlamydospora</name>
    <dbReference type="NCBI Taxonomy" id="101097"/>
    <lineage>
        <taxon>Eukaryota</taxon>
        <taxon>Fungi</taxon>
        <taxon>Fungi incertae sedis</taxon>
        <taxon>Mucoromycota</taxon>
        <taxon>Mortierellomycotina</taxon>
        <taxon>Mortierellomycetes</taxon>
        <taxon>Mortierellales</taxon>
        <taxon>Mortierellaceae</taxon>
        <taxon>Entomortierella</taxon>
    </lineage>
</organism>
<dbReference type="GO" id="GO:0005737">
    <property type="term" value="C:cytoplasm"/>
    <property type="evidence" value="ECO:0007669"/>
    <property type="project" value="TreeGrafter"/>
</dbReference>
<dbReference type="OrthoDB" id="421226at2759"/>
<dbReference type="InterPro" id="IPR006553">
    <property type="entry name" value="Leu-rich_rpt_Cys-con_subtyp"/>
</dbReference>
<dbReference type="SUPFAM" id="SSF81383">
    <property type="entry name" value="F-box domain"/>
    <property type="match status" value="1"/>
</dbReference>
<sequence length="353" mass="38489">MELLPTELLLTIVDFIVFDQATLASCSRLNRRWYYLIRDLLYKKPKLIRQSAFGAFLRTVDTPEMSQYLQSIGDGSCKDIQNLFRSSSSLRPIISASSQAHIDILSAKKPTATRSIMNSPKLFPAAILTSTPPGALVETVDLSMLPHRWETVDFGSIQSLTQGCPYISVLDLRDCVILRDSAVQLIAEHLGPRQLRSLVLSGCSKITDLAVLSLCAHATGLENLELSGCDRISDISVLELGSITAQATPTALDTFSAISESKIYKEGLSDIELTKPFSSQSISKSIKSLDLSYCTRITDTGIKGLQMGATGLTSLNLEGCYGVLMGGDDLDMNGWEDLDEDDEGLVSDLDADY</sequence>
<dbReference type="InterPro" id="IPR001810">
    <property type="entry name" value="F-box_dom"/>
</dbReference>
<reference evidence="2" key="1">
    <citation type="journal article" date="2020" name="Fungal Divers.">
        <title>Resolving the Mortierellaceae phylogeny through synthesis of multi-gene phylogenetics and phylogenomics.</title>
        <authorList>
            <person name="Vandepol N."/>
            <person name="Liber J."/>
            <person name="Desiro A."/>
            <person name="Na H."/>
            <person name="Kennedy M."/>
            <person name="Barry K."/>
            <person name="Grigoriev I.V."/>
            <person name="Miller A.N."/>
            <person name="O'Donnell K."/>
            <person name="Stajich J.E."/>
            <person name="Bonito G."/>
        </authorList>
    </citation>
    <scope>NUCLEOTIDE SEQUENCE</scope>
    <source>
        <strain evidence="2">NRRL 2769</strain>
    </source>
</reference>
<feature type="domain" description="F-box" evidence="1">
    <location>
        <begin position="2"/>
        <end position="45"/>
    </location>
</feature>
<evidence type="ECO:0000313" key="3">
    <source>
        <dbReference type="Proteomes" id="UP000703661"/>
    </source>
</evidence>
<dbReference type="InterPro" id="IPR036047">
    <property type="entry name" value="F-box-like_dom_sf"/>
</dbReference>
<protein>
    <recommendedName>
        <fullName evidence="1">F-box domain-containing protein</fullName>
    </recommendedName>
</protein>
<dbReference type="SUPFAM" id="SSF52047">
    <property type="entry name" value="RNI-like"/>
    <property type="match status" value="1"/>
</dbReference>
<dbReference type="Pfam" id="PF12937">
    <property type="entry name" value="F-box-like"/>
    <property type="match status" value="1"/>
</dbReference>
<dbReference type="PANTHER" id="PTHR13382">
    <property type="entry name" value="MITOCHONDRIAL ATP SYNTHASE COUPLING FACTOR B"/>
    <property type="match status" value="1"/>
</dbReference>
<comment type="caution">
    <text evidence="2">The sequence shown here is derived from an EMBL/GenBank/DDBJ whole genome shotgun (WGS) entry which is preliminary data.</text>
</comment>
<evidence type="ECO:0000313" key="2">
    <source>
        <dbReference type="EMBL" id="KAG0024529.1"/>
    </source>
</evidence>
<dbReference type="InterPro" id="IPR032675">
    <property type="entry name" value="LRR_dom_sf"/>
</dbReference>
<dbReference type="EMBL" id="JAAAID010000014">
    <property type="protein sequence ID" value="KAG0024529.1"/>
    <property type="molecule type" value="Genomic_DNA"/>
</dbReference>
<dbReference type="Gene3D" id="3.80.10.10">
    <property type="entry name" value="Ribonuclease Inhibitor"/>
    <property type="match status" value="1"/>
</dbReference>
<dbReference type="Proteomes" id="UP000703661">
    <property type="component" value="Unassembled WGS sequence"/>
</dbReference>
<keyword evidence="3" id="KW-1185">Reference proteome</keyword>
<name>A0A9P6N752_9FUNG</name>
<gene>
    <name evidence="2" type="ORF">BGZ80_001721</name>
</gene>
<dbReference type="AlphaFoldDB" id="A0A9P6N752"/>